<dbReference type="PROSITE" id="PS51257">
    <property type="entry name" value="PROKAR_LIPOPROTEIN"/>
    <property type="match status" value="1"/>
</dbReference>
<dbReference type="GO" id="GO:0015833">
    <property type="term" value="P:peptide transport"/>
    <property type="evidence" value="ECO:0007669"/>
    <property type="project" value="TreeGrafter"/>
</dbReference>
<evidence type="ECO:0000313" key="3">
    <source>
        <dbReference type="EMBL" id="KIC66530.1"/>
    </source>
</evidence>
<evidence type="ECO:0000313" key="4">
    <source>
        <dbReference type="Proteomes" id="UP000031196"/>
    </source>
</evidence>
<dbReference type="GO" id="GO:0042597">
    <property type="term" value="C:periplasmic space"/>
    <property type="evidence" value="ECO:0007669"/>
    <property type="project" value="UniProtKB-ARBA"/>
</dbReference>
<dbReference type="OrthoDB" id="7888869at2"/>
<feature type="chain" id="PRO_5038725872" evidence="1">
    <location>
        <begin position="22"/>
        <end position="592"/>
    </location>
</feature>
<feature type="signal peptide" evidence="1">
    <location>
        <begin position="1"/>
        <end position="21"/>
    </location>
</feature>
<dbReference type="PIRSF" id="PIRSF002741">
    <property type="entry name" value="MppA"/>
    <property type="match status" value="1"/>
</dbReference>
<dbReference type="InterPro" id="IPR039424">
    <property type="entry name" value="SBP_5"/>
</dbReference>
<dbReference type="Gene3D" id="3.40.190.10">
    <property type="entry name" value="Periplasmic binding protein-like II"/>
    <property type="match status" value="1"/>
</dbReference>
<feature type="domain" description="Solute-binding protein family 5" evidence="2">
    <location>
        <begin position="96"/>
        <end position="503"/>
    </location>
</feature>
<dbReference type="InterPro" id="IPR030678">
    <property type="entry name" value="Peptide/Ni-bd"/>
</dbReference>
<dbReference type="GO" id="GO:1904680">
    <property type="term" value="F:peptide transmembrane transporter activity"/>
    <property type="evidence" value="ECO:0007669"/>
    <property type="project" value="TreeGrafter"/>
</dbReference>
<protein>
    <submittedName>
        <fullName evidence="3">ABC transporter substrate-binding protein</fullName>
    </submittedName>
</protein>
<reference evidence="3 4" key="1">
    <citation type="submission" date="2014-12" db="EMBL/GenBank/DDBJ databases">
        <title>Genome sequencing of Arthrobacter phenanthrenivorans SWC37.</title>
        <authorList>
            <person name="Tan P.W."/>
            <person name="Chan K.-G."/>
        </authorList>
    </citation>
    <scope>NUCLEOTIDE SEQUENCE [LARGE SCALE GENOMIC DNA]</scope>
    <source>
        <strain evidence="3 4">SWC37</strain>
    </source>
</reference>
<dbReference type="Proteomes" id="UP000031196">
    <property type="component" value="Unassembled WGS sequence"/>
</dbReference>
<dbReference type="Pfam" id="PF00496">
    <property type="entry name" value="SBP_bac_5"/>
    <property type="match status" value="1"/>
</dbReference>
<organism evidence="3 4">
    <name type="scientific">Pseudarthrobacter phenanthrenivorans</name>
    <name type="common">Arthrobacter phenanthrenivorans</name>
    <dbReference type="NCBI Taxonomy" id="361575"/>
    <lineage>
        <taxon>Bacteria</taxon>
        <taxon>Bacillati</taxon>
        <taxon>Actinomycetota</taxon>
        <taxon>Actinomycetes</taxon>
        <taxon>Micrococcales</taxon>
        <taxon>Micrococcaceae</taxon>
        <taxon>Pseudarthrobacter</taxon>
    </lineage>
</organism>
<dbReference type="Gene3D" id="3.10.105.10">
    <property type="entry name" value="Dipeptide-binding Protein, Domain 3"/>
    <property type="match status" value="1"/>
</dbReference>
<dbReference type="PANTHER" id="PTHR30290:SF65">
    <property type="entry name" value="MONOACYL PHOSPHATIDYLINOSITOL TETRAMANNOSIDE-BINDING PROTEIN LPQW-RELATED"/>
    <property type="match status" value="1"/>
</dbReference>
<evidence type="ECO:0000259" key="2">
    <source>
        <dbReference type="Pfam" id="PF00496"/>
    </source>
</evidence>
<accession>A0A0B4DQ24</accession>
<sequence>MPVRRLLQLLTAALSAALVLAGCSGGSAPSVVVGEAKRGGSVTVAEVNAFSSFNPYSANGNTDINSKIGAMTHSGFYYLDDSSKVVRNDKFGHFEKVSDQPLKVKYTVNEGVKWSDGAPIGAADLLLSWAAGSGYFDDVDPAAGKGTRYFAAASGTMGLAGTKFPEIGADNRSITIEYAEPYADWEVAFDVGLPAHVVAAKSGLTDEADLVDLLKDTPRGNPEKPASHPALKKVSDFWNTGFDTKAVPDDPALYLSSGPYIVRDIVPEVSMKLVRNRDYVWGAEPWLDEINVRFTGSVPAAVDALRNGKADIISPQPSAATDSLLTGLSGQGITVERYKQSGYDHLDLNFSGPFAEKDVREAFLKTVPRQAIVDAVLGTQGPDNKPLDSHVFLPGQPKYADTVKNNGSSDYAEVDIDAARKLLKGATPTVRILYNRDNPNRAKAFALIRDSAGQAGFNVVDGGQASADWAATLSRGGYDASLSGWIGTEAGVSRVPQIFRTGAGSNFTGYSDGDADKVMEQLVVTTDLGKQDELLADIDKHVWEDAYGLPLYQTLGTTAFNSRVAGVKTSPGALGVWWNVWEWRLSAAAAPA</sequence>
<dbReference type="GO" id="GO:0043190">
    <property type="term" value="C:ATP-binding cassette (ABC) transporter complex"/>
    <property type="evidence" value="ECO:0007669"/>
    <property type="project" value="InterPro"/>
</dbReference>
<dbReference type="RefSeq" id="WP_043452718.1">
    <property type="nucleotide sequence ID" value="NZ_JWTB01000021.1"/>
</dbReference>
<dbReference type="AlphaFoldDB" id="A0A0B4DQ24"/>
<dbReference type="InterPro" id="IPR000914">
    <property type="entry name" value="SBP_5_dom"/>
</dbReference>
<name>A0A0B4DQ24_PSEPS</name>
<keyword evidence="1" id="KW-0732">Signal</keyword>
<evidence type="ECO:0000256" key="1">
    <source>
        <dbReference type="SAM" id="SignalP"/>
    </source>
</evidence>
<gene>
    <name evidence="3" type="ORF">RM50_11625</name>
</gene>
<proteinExistence type="predicted"/>
<dbReference type="PANTHER" id="PTHR30290">
    <property type="entry name" value="PERIPLASMIC BINDING COMPONENT OF ABC TRANSPORTER"/>
    <property type="match status" value="1"/>
</dbReference>
<dbReference type="EMBL" id="JWTB01000021">
    <property type="protein sequence ID" value="KIC66530.1"/>
    <property type="molecule type" value="Genomic_DNA"/>
</dbReference>
<comment type="caution">
    <text evidence="3">The sequence shown here is derived from an EMBL/GenBank/DDBJ whole genome shotgun (WGS) entry which is preliminary data.</text>
</comment>
<dbReference type="CDD" id="cd08501">
    <property type="entry name" value="PBP2_Lpqw"/>
    <property type="match status" value="1"/>
</dbReference>
<dbReference type="SUPFAM" id="SSF53850">
    <property type="entry name" value="Periplasmic binding protein-like II"/>
    <property type="match status" value="1"/>
</dbReference>